<gene>
    <name evidence="8" type="ORF">GCM10007878_26960</name>
</gene>
<reference evidence="9" key="1">
    <citation type="journal article" date="2019" name="Int. J. Syst. Evol. Microbiol.">
        <title>The Global Catalogue of Microorganisms (GCM) 10K type strain sequencing project: providing services to taxonomists for standard genome sequencing and annotation.</title>
        <authorList>
            <consortium name="The Broad Institute Genomics Platform"/>
            <consortium name="The Broad Institute Genome Sequencing Center for Infectious Disease"/>
            <person name="Wu L."/>
            <person name="Ma J."/>
        </authorList>
    </citation>
    <scope>NUCLEOTIDE SEQUENCE [LARGE SCALE GENOMIC DNA]</scope>
    <source>
        <strain evidence="9">NBRC 100033</strain>
    </source>
</reference>
<feature type="transmembrane region" description="Helical" evidence="7">
    <location>
        <begin position="12"/>
        <end position="29"/>
    </location>
</feature>
<name>A0ABQ6A3V7_9GAMM</name>
<keyword evidence="4 7" id="KW-0812">Transmembrane</keyword>
<feature type="transmembrane region" description="Helical" evidence="7">
    <location>
        <begin position="71"/>
        <end position="95"/>
    </location>
</feature>
<protein>
    <recommendedName>
        <fullName evidence="10">Integral membrane protein</fullName>
    </recommendedName>
</protein>
<keyword evidence="3" id="KW-1003">Cell membrane</keyword>
<keyword evidence="5 7" id="KW-1133">Transmembrane helix</keyword>
<evidence type="ECO:0000256" key="1">
    <source>
        <dbReference type="ARBA" id="ARBA00004651"/>
    </source>
</evidence>
<accession>A0ABQ6A3V7</accession>
<feature type="transmembrane region" description="Helical" evidence="7">
    <location>
        <begin position="41"/>
        <end position="59"/>
    </location>
</feature>
<dbReference type="InterPro" id="IPR002751">
    <property type="entry name" value="CbiM/NikMN"/>
</dbReference>
<proteinExistence type="predicted"/>
<dbReference type="Gene3D" id="1.10.1760.20">
    <property type="match status" value="1"/>
</dbReference>
<evidence type="ECO:0000256" key="4">
    <source>
        <dbReference type="ARBA" id="ARBA00022692"/>
    </source>
</evidence>
<organism evidence="8 9">
    <name type="scientific">Marinospirillum insulare</name>
    <dbReference type="NCBI Taxonomy" id="217169"/>
    <lineage>
        <taxon>Bacteria</taxon>
        <taxon>Pseudomonadati</taxon>
        <taxon>Pseudomonadota</taxon>
        <taxon>Gammaproteobacteria</taxon>
        <taxon>Oceanospirillales</taxon>
        <taxon>Oceanospirillaceae</taxon>
        <taxon>Marinospirillum</taxon>
    </lineage>
</organism>
<keyword evidence="6 7" id="KW-0472">Membrane</keyword>
<feature type="transmembrane region" description="Helical" evidence="7">
    <location>
        <begin position="139"/>
        <end position="169"/>
    </location>
</feature>
<evidence type="ECO:0000256" key="5">
    <source>
        <dbReference type="ARBA" id="ARBA00022989"/>
    </source>
</evidence>
<dbReference type="Pfam" id="PF01891">
    <property type="entry name" value="CbiM"/>
    <property type="match status" value="1"/>
</dbReference>
<evidence type="ECO:0000313" key="8">
    <source>
        <dbReference type="EMBL" id="GLR65257.1"/>
    </source>
</evidence>
<dbReference type="EMBL" id="BSOR01000080">
    <property type="protein sequence ID" value="GLR65257.1"/>
    <property type="molecule type" value="Genomic_DNA"/>
</dbReference>
<comment type="subcellular location">
    <subcellularLocation>
        <location evidence="1">Cell membrane</location>
        <topology evidence="1">Multi-pass membrane protein</topology>
    </subcellularLocation>
</comment>
<evidence type="ECO:0000256" key="7">
    <source>
        <dbReference type="SAM" id="Phobius"/>
    </source>
</evidence>
<dbReference type="Proteomes" id="UP001156682">
    <property type="component" value="Unassembled WGS sequence"/>
</dbReference>
<evidence type="ECO:0000313" key="9">
    <source>
        <dbReference type="Proteomes" id="UP001156682"/>
    </source>
</evidence>
<comment type="caution">
    <text evidence="8">The sequence shown here is derived from an EMBL/GenBank/DDBJ whole genome shotgun (WGS) entry which is preliminary data.</text>
</comment>
<feature type="transmembrane region" description="Helical" evidence="7">
    <location>
        <begin position="107"/>
        <end position="127"/>
    </location>
</feature>
<evidence type="ECO:0008006" key="10">
    <source>
        <dbReference type="Google" id="ProtNLM"/>
    </source>
</evidence>
<feature type="transmembrane region" description="Helical" evidence="7">
    <location>
        <begin position="181"/>
        <end position="207"/>
    </location>
</feature>
<dbReference type="RefSeq" id="WP_027850946.1">
    <property type="nucleotide sequence ID" value="NZ_BSOR01000080.1"/>
</dbReference>
<keyword evidence="9" id="KW-1185">Reference proteome</keyword>
<evidence type="ECO:0000256" key="3">
    <source>
        <dbReference type="ARBA" id="ARBA00022475"/>
    </source>
</evidence>
<keyword evidence="2" id="KW-0813">Transport</keyword>
<evidence type="ECO:0000256" key="2">
    <source>
        <dbReference type="ARBA" id="ARBA00022448"/>
    </source>
</evidence>
<evidence type="ECO:0000256" key="6">
    <source>
        <dbReference type="ARBA" id="ARBA00023136"/>
    </source>
</evidence>
<sequence>MSFSASLHPENLGWIAWVLYLVFLAVALWQVPWKILLRERGLQHLFLGSIVLVAFLWQMRAGISSQVAIHLILATSLTLMFYWPMALIATSIALLSLTFSGKATWDMFGINALLICVLPVFVSHWVWRFVEWKLPANYFIFVLVAAGVGSILAVLSTGLAVILITWIYISGHQFTHLAQNYFLFLPLTLPPEAVVNGMIISGLTAYMPDWVRAFDPKKYLDGA</sequence>